<keyword evidence="2" id="KW-1185">Reference proteome</keyword>
<reference evidence="1" key="1">
    <citation type="submission" date="2023-07" db="EMBL/GenBank/DDBJ databases">
        <title>Sorghum-associated microbial communities from plants grown in Nebraska, USA.</title>
        <authorList>
            <person name="Schachtman D."/>
        </authorList>
    </citation>
    <scope>NUCLEOTIDE SEQUENCE</scope>
    <source>
        <strain evidence="1">BE73</strain>
    </source>
</reference>
<gene>
    <name evidence="1" type="ORF">J2Y01_002408</name>
</gene>
<proteinExistence type="predicted"/>
<protein>
    <submittedName>
        <fullName evidence="1">Uncharacterized protein</fullName>
    </submittedName>
</protein>
<dbReference type="Proteomes" id="UP001252370">
    <property type="component" value="Unassembled WGS sequence"/>
</dbReference>
<sequence>MMSGQVFVMDRREISGAHRVLLGGRVVDVQAVEHGPDGSVAWVRDLDSGRVTREELPDQVDAIV</sequence>
<name>A0ACC6KHK6_9DEIO</name>
<evidence type="ECO:0000313" key="2">
    <source>
        <dbReference type="Proteomes" id="UP001252370"/>
    </source>
</evidence>
<accession>A0ACC6KHK6</accession>
<organism evidence="1 2">
    <name type="scientific">Deinococcus soli</name>
    <name type="common">ex Cha et al. 2016</name>
    <dbReference type="NCBI Taxonomy" id="1309411"/>
    <lineage>
        <taxon>Bacteria</taxon>
        <taxon>Thermotogati</taxon>
        <taxon>Deinococcota</taxon>
        <taxon>Deinococci</taxon>
        <taxon>Deinococcales</taxon>
        <taxon>Deinococcaceae</taxon>
        <taxon>Deinococcus</taxon>
    </lineage>
</organism>
<dbReference type="EMBL" id="JAVDTP010000005">
    <property type="protein sequence ID" value="MDR6751907.1"/>
    <property type="molecule type" value="Genomic_DNA"/>
</dbReference>
<evidence type="ECO:0000313" key="1">
    <source>
        <dbReference type="EMBL" id="MDR6751907.1"/>
    </source>
</evidence>
<comment type="caution">
    <text evidence="1">The sequence shown here is derived from an EMBL/GenBank/DDBJ whole genome shotgun (WGS) entry which is preliminary data.</text>
</comment>